<dbReference type="STRING" id="1797263.A2397_01555"/>
<protein>
    <submittedName>
        <fullName evidence="2">Uncharacterized protein</fullName>
    </submittedName>
</protein>
<accession>A0A1F4ZUR7</accession>
<organism evidence="2 3">
    <name type="scientific">Candidatus Amesbacteria bacterium RIFOXYB1_FULL_44_23</name>
    <dbReference type="NCBI Taxonomy" id="1797263"/>
    <lineage>
        <taxon>Bacteria</taxon>
        <taxon>Candidatus Amesiibacteriota</taxon>
    </lineage>
</organism>
<keyword evidence="1" id="KW-0472">Membrane</keyword>
<evidence type="ECO:0000313" key="2">
    <source>
        <dbReference type="EMBL" id="OGD09134.1"/>
    </source>
</evidence>
<sequence>MTKIVEYEKRRIFLFWVRFGVIFTLILMAAAAGWWRGWWLVGERGTGELLELYLQDPEIINEYGGEVAATIMYEFPWELGVGSLGIFLVWGFVIISKSRRQINETRAKEIKKYERQNS</sequence>
<dbReference type="Proteomes" id="UP000176424">
    <property type="component" value="Unassembled WGS sequence"/>
</dbReference>
<evidence type="ECO:0000313" key="3">
    <source>
        <dbReference type="Proteomes" id="UP000176424"/>
    </source>
</evidence>
<evidence type="ECO:0000256" key="1">
    <source>
        <dbReference type="SAM" id="Phobius"/>
    </source>
</evidence>
<name>A0A1F4ZUR7_9BACT</name>
<feature type="transmembrane region" description="Helical" evidence="1">
    <location>
        <begin position="79"/>
        <end position="96"/>
    </location>
</feature>
<proteinExistence type="predicted"/>
<keyword evidence="1" id="KW-1133">Transmembrane helix</keyword>
<comment type="caution">
    <text evidence="2">The sequence shown here is derived from an EMBL/GenBank/DDBJ whole genome shotgun (WGS) entry which is preliminary data.</text>
</comment>
<dbReference type="EMBL" id="MEXR01000038">
    <property type="protein sequence ID" value="OGD09134.1"/>
    <property type="molecule type" value="Genomic_DNA"/>
</dbReference>
<reference evidence="2 3" key="1">
    <citation type="journal article" date="2016" name="Nat. Commun.">
        <title>Thousands of microbial genomes shed light on interconnected biogeochemical processes in an aquifer system.</title>
        <authorList>
            <person name="Anantharaman K."/>
            <person name="Brown C.T."/>
            <person name="Hug L.A."/>
            <person name="Sharon I."/>
            <person name="Castelle C.J."/>
            <person name="Probst A.J."/>
            <person name="Thomas B.C."/>
            <person name="Singh A."/>
            <person name="Wilkins M.J."/>
            <person name="Karaoz U."/>
            <person name="Brodie E.L."/>
            <person name="Williams K.H."/>
            <person name="Hubbard S.S."/>
            <person name="Banfield J.F."/>
        </authorList>
    </citation>
    <scope>NUCLEOTIDE SEQUENCE [LARGE SCALE GENOMIC DNA]</scope>
</reference>
<gene>
    <name evidence="2" type="ORF">A2397_01555</name>
</gene>
<feature type="transmembrane region" description="Helical" evidence="1">
    <location>
        <begin position="12"/>
        <end position="35"/>
    </location>
</feature>
<dbReference type="AlphaFoldDB" id="A0A1F4ZUR7"/>
<keyword evidence="1" id="KW-0812">Transmembrane</keyword>